<gene>
    <name evidence="1" type="ORF">IWQ57_002593</name>
</gene>
<evidence type="ECO:0000313" key="1">
    <source>
        <dbReference type="EMBL" id="KAJ2770588.1"/>
    </source>
</evidence>
<keyword evidence="2" id="KW-1185">Reference proteome</keyword>
<protein>
    <submittedName>
        <fullName evidence="1">Uncharacterized protein</fullName>
    </submittedName>
</protein>
<sequence length="278" mass="29523">MALVPSASLVVAAPREALAGACNYAVLMARRVGGGTFAGAYVFPGGVVDAEDGPPADAPARCAVRETYEETGLLLTTPPAPGAVPPREGPFGALCARHGIAPLRPRPLARWITPRAQKRRFDTRFLLLAIRDDDRFLLGQLGSARAQPAELTQLRWLAPDEALGANARGELPLLPPQAYILHQLSRCRRWQDLPAALPPLADAERPVEPLLCRRSDGAAVALLPGDRAYGTADPDDASLFCADRAAPRLHRLELAPAAGGGFHAATLLRTAPCARPQL</sequence>
<dbReference type="Proteomes" id="UP001140234">
    <property type="component" value="Unassembled WGS sequence"/>
</dbReference>
<accession>A0ACC1JZV9</accession>
<proteinExistence type="predicted"/>
<evidence type="ECO:0000313" key="2">
    <source>
        <dbReference type="Proteomes" id="UP001140234"/>
    </source>
</evidence>
<dbReference type="EMBL" id="JANBUJ010000700">
    <property type="protein sequence ID" value="KAJ2770588.1"/>
    <property type="molecule type" value="Genomic_DNA"/>
</dbReference>
<reference evidence="1" key="1">
    <citation type="submission" date="2022-07" db="EMBL/GenBank/DDBJ databases">
        <title>Phylogenomic reconstructions and comparative analyses of Kickxellomycotina fungi.</title>
        <authorList>
            <person name="Reynolds N.K."/>
            <person name="Stajich J.E."/>
            <person name="Barry K."/>
            <person name="Grigoriev I.V."/>
            <person name="Crous P."/>
            <person name="Smith M.E."/>
        </authorList>
    </citation>
    <scope>NUCLEOTIDE SEQUENCE</scope>
    <source>
        <strain evidence="1">CBS 109366</strain>
    </source>
</reference>
<comment type="caution">
    <text evidence="1">The sequence shown here is derived from an EMBL/GenBank/DDBJ whole genome shotgun (WGS) entry which is preliminary data.</text>
</comment>
<organism evidence="1 2">
    <name type="scientific">Coemansia nantahalensis</name>
    <dbReference type="NCBI Taxonomy" id="2789366"/>
    <lineage>
        <taxon>Eukaryota</taxon>
        <taxon>Fungi</taxon>
        <taxon>Fungi incertae sedis</taxon>
        <taxon>Zoopagomycota</taxon>
        <taxon>Kickxellomycotina</taxon>
        <taxon>Kickxellomycetes</taxon>
        <taxon>Kickxellales</taxon>
        <taxon>Kickxellaceae</taxon>
        <taxon>Coemansia</taxon>
    </lineage>
</organism>
<name>A0ACC1JZV9_9FUNG</name>